<dbReference type="AlphaFoldDB" id="A0A0K2VJT8"/>
<reference evidence="1" key="1">
    <citation type="submission" date="2014-05" db="EMBL/GenBank/DDBJ databases">
        <authorList>
            <person name="Chronopoulou M."/>
        </authorList>
    </citation>
    <scope>NUCLEOTIDE SEQUENCE</scope>
    <source>
        <tissue evidence="1">Whole organism</tissue>
    </source>
</reference>
<sequence length="32" mass="3772">MPDSNSSILNIIDSDSNTEFFSPYKYYRVIRV</sequence>
<organism evidence="1">
    <name type="scientific">Lepeophtheirus salmonis</name>
    <name type="common">Salmon louse</name>
    <name type="synonym">Caligus salmonis</name>
    <dbReference type="NCBI Taxonomy" id="72036"/>
    <lineage>
        <taxon>Eukaryota</taxon>
        <taxon>Metazoa</taxon>
        <taxon>Ecdysozoa</taxon>
        <taxon>Arthropoda</taxon>
        <taxon>Crustacea</taxon>
        <taxon>Multicrustacea</taxon>
        <taxon>Hexanauplia</taxon>
        <taxon>Copepoda</taxon>
        <taxon>Siphonostomatoida</taxon>
        <taxon>Caligidae</taxon>
        <taxon>Lepeophtheirus</taxon>
    </lineage>
</organism>
<proteinExistence type="predicted"/>
<dbReference type="EMBL" id="HACA01032895">
    <property type="protein sequence ID" value="CDW50256.1"/>
    <property type="molecule type" value="Transcribed_RNA"/>
</dbReference>
<name>A0A0K2VJT8_LEPSM</name>
<evidence type="ECO:0000313" key="1">
    <source>
        <dbReference type="EMBL" id="CDW50256.1"/>
    </source>
</evidence>
<protein>
    <submittedName>
        <fullName evidence="1">Uncharacterized protein</fullName>
    </submittedName>
</protein>
<accession>A0A0K2VJT8</accession>